<evidence type="ECO:0000313" key="2">
    <source>
        <dbReference type="Proteomes" id="UP000218334"/>
    </source>
</evidence>
<reference evidence="2" key="1">
    <citation type="journal article" date="2017" name="Nat. Ecol. Evol.">
        <title>Genome expansion and lineage-specific genetic innovations in the forest pathogenic fungi Armillaria.</title>
        <authorList>
            <person name="Sipos G."/>
            <person name="Prasanna A.N."/>
            <person name="Walter M.C."/>
            <person name="O'Connor E."/>
            <person name="Balint B."/>
            <person name="Krizsan K."/>
            <person name="Kiss B."/>
            <person name="Hess J."/>
            <person name="Varga T."/>
            <person name="Slot J."/>
            <person name="Riley R."/>
            <person name="Boka B."/>
            <person name="Rigling D."/>
            <person name="Barry K."/>
            <person name="Lee J."/>
            <person name="Mihaltcheva S."/>
            <person name="LaButti K."/>
            <person name="Lipzen A."/>
            <person name="Waldron R."/>
            <person name="Moloney N.M."/>
            <person name="Sperisen C."/>
            <person name="Kredics L."/>
            <person name="Vagvoelgyi C."/>
            <person name="Patrignani A."/>
            <person name="Fitzpatrick D."/>
            <person name="Nagy I."/>
            <person name="Doyle S."/>
            <person name="Anderson J.B."/>
            <person name="Grigoriev I.V."/>
            <person name="Gueldener U."/>
            <person name="Muensterkoetter M."/>
            <person name="Nagy L.G."/>
        </authorList>
    </citation>
    <scope>NUCLEOTIDE SEQUENCE [LARGE SCALE GENOMIC DNA]</scope>
    <source>
        <strain evidence="2">28-4</strain>
    </source>
</reference>
<protein>
    <submittedName>
        <fullName evidence="1">Uncharacterized protein</fullName>
    </submittedName>
</protein>
<gene>
    <name evidence="1" type="ORF">ARMSODRAFT_1023017</name>
</gene>
<dbReference type="Proteomes" id="UP000218334">
    <property type="component" value="Unassembled WGS sequence"/>
</dbReference>
<organism evidence="1 2">
    <name type="scientific">Armillaria solidipes</name>
    <dbReference type="NCBI Taxonomy" id="1076256"/>
    <lineage>
        <taxon>Eukaryota</taxon>
        <taxon>Fungi</taxon>
        <taxon>Dikarya</taxon>
        <taxon>Basidiomycota</taxon>
        <taxon>Agaricomycotina</taxon>
        <taxon>Agaricomycetes</taxon>
        <taxon>Agaricomycetidae</taxon>
        <taxon>Agaricales</taxon>
        <taxon>Marasmiineae</taxon>
        <taxon>Physalacriaceae</taxon>
        <taxon>Armillaria</taxon>
    </lineage>
</organism>
<dbReference type="EMBL" id="KZ293450">
    <property type="protein sequence ID" value="PBK64755.1"/>
    <property type="molecule type" value="Genomic_DNA"/>
</dbReference>
<proteinExistence type="predicted"/>
<keyword evidence="2" id="KW-1185">Reference proteome</keyword>
<evidence type="ECO:0000313" key="1">
    <source>
        <dbReference type="EMBL" id="PBK64755.1"/>
    </source>
</evidence>
<accession>A0A2H3B1L7</accession>
<sequence length="233" mass="25581">MLEIQQDIYDCLEKERELITAFREGRLEASDLSNDKKASVIDSLYQEFEDVTKNLVNYLQWGVVVLAGGLDPCTGRIRTVAYNYGCTTTDSKDFITSFNDAAEAGHVPGTPKGESKPFSQYYGLPFMYHMKKVHLGRTVKEETHIKSPADVDPATLVHDDAAAVLKASKEPDFFQFPDEATALVSQSQMTPAAQMSLNPRSWSSTSSPVFHSLSVMASLSISSSPITTAATLL</sequence>
<dbReference type="AlphaFoldDB" id="A0A2H3B1L7"/>
<name>A0A2H3B1L7_9AGAR</name>